<sequence>MPNSDKSIILSAFEPFETKRLKLSGRLVRAPVWSGTADEEGFVSEKTVDFYEKLAGTGLGLIITGFAFVTKNSRAVPRMLGA</sequence>
<feature type="non-terminal residue" evidence="2">
    <location>
        <position position="82"/>
    </location>
</feature>
<proteinExistence type="predicted"/>
<dbReference type="AlphaFoldDB" id="X0RQ85"/>
<dbReference type="EMBL" id="BARS01003970">
    <property type="protein sequence ID" value="GAF70994.1"/>
    <property type="molecule type" value="Genomic_DNA"/>
</dbReference>
<dbReference type="GO" id="GO:0016491">
    <property type="term" value="F:oxidoreductase activity"/>
    <property type="evidence" value="ECO:0007669"/>
    <property type="project" value="InterPro"/>
</dbReference>
<name>X0RQ85_9ZZZZ</name>
<reference evidence="2" key="1">
    <citation type="journal article" date="2014" name="Front. Microbiol.">
        <title>High frequency of phylogenetically diverse reductive dehalogenase-homologous genes in deep subseafloor sedimentary metagenomes.</title>
        <authorList>
            <person name="Kawai M."/>
            <person name="Futagami T."/>
            <person name="Toyoda A."/>
            <person name="Takaki Y."/>
            <person name="Nishi S."/>
            <person name="Hori S."/>
            <person name="Arai W."/>
            <person name="Tsubouchi T."/>
            <person name="Morono Y."/>
            <person name="Uchiyama I."/>
            <person name="Ito T."/>
            <person name="Fujiyama A."/>
            <person name="Inagaki F."/>
            <person name="Takami H."/>
        </authorList>
    </citation>
    <scope>NUCLEOTIDE SEQUENCE</scope>
    <source>
        <strain evidence="2">Expedition CK06-06</strain>
    </source>
</reference>
<dbReference type="InterPro" id="IPR001155">
    <property type="entry name" value="OxRdtase_FMN_N"/>
</dbReference>
<evidence type="ECO:0000313" key="2">
    <source>
        <dbReference type="EMBL" id="GAF70994.1"/>
    </source>
</evidence>
<accession>X0RQ85</accession>
<dbReference type="Gene3D" id="3.20.20.70">
    <property type="entry name" value="Aldolase class I"/>
    <property type="match status" value="1"/>
</dbReference>
<comment type="caution">
    <text evidence="2">The sequence shown here is derived from an EMBL/GenBank/DDBJ whole genome shotgun (WGS) entry which is preliminary data.</text>
</comment>
<dbReference type="GO" id="GO:0010181">
    <property type="term" value="F:FMN binding"/>
    <property type="evidence" value="ECO:0007669"/>
    <property type="project" value="InterPro"/>
</dbReference>
<organism evidence="2">
    <name type="scientific">marine sediment metagenome</name>
    <dbReference type="NCBI Taxonomy" id="412755"/>
    <lineage>
        <taxon>unclassified sequences</taxon>
        <taxon>metagenomes</taxon>
        <taxon>ecological metagenomes</taxon>
    </lineage>
</organism>
<evidence type="ECO:0000259" key="1">
    <source>
        <dbReference type="Pfam" id="PF00724"/>
    </source>
</evidence>
<protein>
    <recommendedName>
        <fullName evidence="1">NADH:flavin oxidoreductase/NADH oxidase N-terminal domain-containing protein</fullName>
    </recommendedName>
</protein>
<feature type="domain" description="NADH:flavin oxidoreductase/NADH oxidase N-terminal" evidence="1">
    <location>
        <begin position="13"/>
        <end position="78"/>
    </location>
</feature>
<dbReference type="Pfam" id="PF00724">
    <property type="entry name" value="Oxidored_FMN"/>
    <property type="match status" value="1"/>
</dbReference>
<dbReference type="InterPro" id="IPR013785">
    <property type="entry name" value="Aldolase_TIM"/>
</dbReference>
<gene>
    <name evidence="2" type="ORF">S01H1_07730</name>
</gene>
<dbReference type="SUPFAM" id="SSF51395">
    <property type="entry name" value="FMN-linked oxidoreductases"/>
    <property type="match status" value="1"/>
</dbReference>